<dbReference type="PATRIC" id="fig|880071.3.peg.1518"/>
<dbReference type="InterPro" id="IPR050256">
    <property type="entry name" value="Glycosyltransferase_2"/>
</dbReference>
<evidence type="ECO:0000256" key="4">
    <source>
        <dbReference type="ARBA" id="ARBA00022692"/>
    </source>
</evidence>
<dbReference type="InterPro" id="IPR001173">
    <property type="entry name" value="Glyco_trans_2-like"/>
</dbReference>
<dbReference type="CDD" id="cd04187">
    <property type="entry name" value="DPM1_like_bac"/>
    <property type="match status" value="1"/>
</dbReference>
<dbReference type="Proteomes" id="UP000006054">
    <property type="component" value="Chromosome"/>
</dbReference>
<accession>I4AJ22</accession>
<sequence length="307" mass="35025">MPPLISIVSPVYRAEKIVDKLVERISNEVSKITENFEIILVEDGSPDNSWEAIERNCAKDKRVKGIKLSRNFGQHYAITAGLDAVKGEWVVVMDCDLQDRPEEIINLYTKALEGYDVVLASRHQRQDTFFKKLFSKLFYKVLSYLTGTEQDPTIANFGIYHNKVIQAISTMRESIRYFPTMVKWVGFRRIKINVEHASREEGTTSYNFKRLLNLALDIILAYSDRPIRLTIKTGFIISCISFLFAIITIVKYFLGSISVSGYASLIISIWFFSGLIMTTLGVVGLYVGKTFEGVKNRPIYITKKTIN</sequence>
<feature type="transmembrane region" description="Helical" evidence="8">
    <location>
        <begin position="260"/>
        <end position="287"/>
    </location>
</feature>
<keyword evidence="1" id="KW-1003">Cell membrane</keyword>
<evidence type="ECO:0000256" key="1">
    <source>
        <dbReference type="ARBA" id="ARBA00022475"/>
    </source>
</evidence>
<gene>
    <name evidence="10" type="ordered locus">Fleli_1536</name>
</gene>
<dbReference type="AlphaFoldDB" id="I4AJ22"/>
<dbReference type="HOGENOM" id="CLU_033536_0_0_10"/>
<keyword evidence="4 8" id="KW-0812">Transmembrane</keyword>
<dbReference type="PANTHER" id="PTHR48090">
    <property type="entry name" value="UNDECAPRENYL-PHOSPHATE 4-DEOXY-4-FORMAMIDO-L-ARABINOSE TRANSFERASE-RELATED"/>
    <property type="match status" value="1"/>
</dbReference>
<evidence type="ECO:0000259" key="9">
    <source>
        <dbReference type="Pfam" id="PF00535"/>
    </source>
</evidence>
<dbReference type="RefSeq" id="WP_014797414.1">
    <property type="nucleotide sequence ID" value="NC_018018.1"/>
</dbReference>
<evidence type="ECO:0000256" key="8">
    <source>
        <dbReference type="SAM" id="Phobius"/>
    </source>
</evidence>
<protein>
    <submittedName>
        <fullName evidence="10">Glycosyl transferase</fullName>
    </submittedName>
</protein>
<evidence type="ECO:0000256" key="7">
    <source>
        <dbReference type="ARBA" id="ARBA00023136"/>
    </source>
</evidence>
<feature type="transmembrane region" description="Helical" evidence="8">
    <location>
        <begin position="235"/>
        <end position="254"/>
    </location>
</feature>
<evidence type="ECO:0000256" key="2">
    <source>
        <dbReference type="ARBA" id="ARBA00022676"/>
    </source>
</evidence>
<keyword evidence="11" id="KW-1185">Reference proteome</keyword>
<dbReference type="OrthoDB" id="9807778at2"/>
<reference evidence="11" key="1">
    <citation type="submission" date="2012-06" db="EMBL/GenBank/DDBJ databases">
        <title>The complete genome of Flexibacter litoralis DSM 6794.</title>
        <authorList>
            <person name="Lucas S."/>
            <person name="Copeland A."/>
            <person name="Lapidus A."/>
            <person name="Glavina del Rio T."/>
            <person name="Dalin E."/>
            <person name="Tice H."/>
            <person name="Bruce D."/>
            <person name="Goodwin L."/>
            <person name="Pitluck S."/>
            <person name="Peters L."/>
            <person name="Ovchinnikova G."/>
            <person name="Lu M."/>
            <person name="Kyrpides N."/>
            <person name="Mavromatis K."/>
            <person name="Ivanova N."/>
            <person name="Brettin T."/>
            <person name="Detter J.C."/>
            <person name="Han C."/>
            <person name="Larimer F."/>
            <person name="Land M."/>
            <person name="Hauser L."/>
            <person name="Markowitz V."/>
            <person name="Cheng J.-F."/>
            <person name="Hugenholtz P."/>
            <person name="Woyke T."/>
            <person name="Wu D."/>
            <person name="Spring S."/>
            <person name="Lang E."/>
            <person name="Kopitz M."/>
            <person name="Brambilla E."/>
            <person name="Klenk H.-P."/>
            <person name="Eisen J.A."/>
        </authorList>
    </citation>
    <scope>NUCLEOTIDE SEQUENCE [LARGE SCALE GENOMIC DNA]</scope>
    <source>
        <strain evidence="11">ATCC 23117 / DSM 6794 / NBRC 15988 / NCIMB 1366 / Sio-4</strain>
    </source>
</reference>
<name>I4AJ22_BERLS</name>
<keyword evidence="3 10" id="KW-0808">Transferase</keyword>
<dbReference type="InterPro" id="IPR029044">
    <property type="entry name" value="Nucleotide-diphossugar_trans"/>
</dbReference>
<keyword evidence="5" id="KW-0448">Lipopolysaccharide biosynthesis</keyword>
<dbReference type="KEGG" id="fli:Fleli_1536"/>
<evidence type="ECO:0000313" key="10">
    <source>
        <dbReference type="EMBL" id="AFM03957.1"/>
    </source>
</evidence>
<keyword evidence="6 8" id="KW-1133">Transmembrane helix</keyword>
<dbReference type="Gene3D" id="3.90.550.10">
    <property type="entry name" value="Spore Coat Polysaccharide Biosynthesis Protein SpsA, Chain A"/>
    <property type="match status" value="1"/>
</dbReference>
<keyword evidence="2" id="KW-0328">Glycosyltransferase</keyword>
<dbReference type="GO" id="GO:0005886">
    <property type="term" value="C:plasma membrane"/>
    <property type="evidence" value="ECO:0007669"/>
    <property type="project" value="TreeGrafter"/>
</dbReference>
<dbReference type="GO" id="GO:0009103">
    <property type="term" value="P:lipopolysaccharide biosynthetic process"/>
    <property type="evidence" value="ECO:0007669"/>
    <property type="project" value="UniProtKB-KW"/>
</dbReference>
<dbReference type="GO" id="GO:0016757">
    <property type="term" value="F:glycosyltransferase activity"/>
    <property type="evidence" value="ECO:0007669"/>
    <property type="project" value="UniProtKB-KW"/>
</dbReference>
<evidence type="ECO:0000256" key="6">
    <source>
        <dbReference type="ARBA" id="ARBA00022989"/>
    </source>
</evidence>
<evidence type="ECO:0000256" key="3">
    <source>
        <dbReference type="ARBA" id="ARBA00022679"/>
    </source>
</evidence>
<feature type="domain" description="Glycosyltransferase 2-like" evidence="9">
    <location>
        <begin position="6"/>
        <end position="159"/>
    </location>
</feature>
<dbReference type="EMBL" id="CP003345">
    <property type="protein sequence ID" value="AFM03957.1"/>
    <property type="molecule type" value="Genomic_DNA"/>
</dbReference>
<dbReference type="eggNOG" id="COG0463">
    <property type="taxonomic scope" value="Bacteria"/>
</dbReference>
<evidence type="ECO:0000256" key="5">
    <source>
        <dbReference type="ARBA" id="ARBA00022985"/>
    </source>
</evidence>
<dbReference type="SUPFAM" id="SSF53448">
    <property type="entry name" value="Nucleotide-diphospho-sugar transferases"/>
    <property type="match status" value="1"/>
</dbReference>
<dbReference type="STRING" id="880071.Fleli_1536"/>
<organism evidence="10 11">
    <name type="scientific">Bernardetia litoralis (strain ATCC 23117 / DSM 6794 / NBRC 15988 / NCIMB 1366 / Fx l1 / Sio-4)</name>
    <name type="common">Flexibacter litoralis</name>
    <dbReference type="NCBI Taxonomy" id="880071"/>
    <lineage>
        <taxon>Bacteria</taxon>
        <taxon>Pseudomonadati</taxon>
        <taxon>Bacteroidota</taxon>
        <taxon>Cytophagia</taxon>
        <taxon>Cytophagales</taxon>
        <taxon>Bernardetiaceae</taxon>
        <taxon>Bernardetia</taxon>
    </lineage>
</organism>
<evidence type="ECO:0000313" key="11">
    <source>
        <dbReference type="Proteomes" id="UP000006054"/>
    </source>
</evidence>
<dbReference type="Pfam" id="PF00535">
    <property type="entry name" value="Glycos_transf_2"/>
    <property type="match status" value="1"/>
</dbReference>
<keyword evidence="7 8" id="KW-0472">Membrane</keyword>
<proteinExistence type="predicted"/>
<dbReference type="PANTHER" id="PTHR48090:SF3">
    <property type="entry name" value="UNDECAPRENYL-PHOSPHATE 4-DEOXY-4-FORMAMIDO-L-ARABINOSE TRANSFERASE"/>
    <property type="match status" value="1"/>
</dbReference>